<evidence type="ECO:0000313" key="5">
    <source>
        <dbReference type="EMBL" id="OGG26261.1"/>
    </source>
</evidence>
<dbReference type="PANTHER" id="PTHR12631">
    <property type="entry name" value="ALPHA-L-IDURONIDASE"/>
    <property type="match status" value="1"/>
</dbReference>
<dbReference type="PANTHER" id="PTHR12631:SF10">
    <property type="entry name" value="BETA-XYLOSIDASE-LIKE PROTEIN-RELATED"/>
    <property type="match status" value="1"/>
</dbReference>
<keyword evidence="2" id="KW-0378">Hydrolase</keyword>
<dbReference type="Gene3D" id="3.20.20.80">
    <property type="entry name" value="Glycosidases"/>
    <property type="match status" value="1"/>
</dbReference>
<proteinExistence type="inferred from homology"/>
<comment type="similarity">
    <text evidence="1">Belongs to the glycosyl hydrolase 39 family.</text>
</comment>
<evidence type="ECO:0000256" key="1">
    <source>
        <dbReference type="ARBA" id="ARBA00008875"/>
    </source>
</evidence>
<keyword evidence="3" id="KW-0326">Glycosidase</keyword>
<dbReference type="InterPro" id="IPR017853">
    <property type="entry name" value="GH"/>
</dbReference>
<dbReference type="SUPFAM" id="SSF51445">
    <property type="entry name" value="(Trans)glycosidases"/>
    <property type="match status" value="1"/>
</dbReference>
<dbReference type="AlphaFoldDB" id="A0A1F6ANJ9"/>
<evidence type="ECO:0000313" key="6">
    <source>
        <dbReference type="Proteomes" id="UP000176609"/>
    </source>
</evidence>
<evidence type="ECO:0000256" key="2">
    <source>
        <dbReference type="ARBA" id="ARBA00022801"/>
    </source>
</evidence>
<name>A0A1F6ANJ9_9BACT</name>
<protein>
    <recommendedName>
        <fullName evidence="4">Glycosyl hydrolases family 39 N-terminal catalytic domain-containing protein</fullName>
    </recommendedName>
</protein>
<evidence type="ECO:0000256" key="3">
    <source>
        <dbReference type="ARBA" id="ARBA00023295"/>
    </source>
</evidence>
<reference evidence="5 6" key="1">
    <citation type="journal article" date="2016" name="Nat. Commun.">
        <title>Thousands of microbial genomes shed light on interconnected biogeochemical processes in an aquifer system.</title>
        <authorList>
            <person name="Anantharaman K."/>
            <person name="Brown C.T."/>
            <person name="Hug L.A."/>
            <person name="Sharon I."/>
            <person name="Castelle C.J."/>
            <person name="Probst A.J."/>
            <person name="Thomas B.C."/>
            <person name="Singh A."/>
            <person name="Wilkins M.J."/>
            <person name="Karaoz U."/>
            <person name="Brodie E.L."/>
            <person name="Williams K.H."/>
            <person name="Hubbard S.S."/>
            <person name="Banfield J.F."/>
        </authorList>
    </citation>
    <scope>NUCLEOTIDE SEQUENCE [LARGE SCALE GENOMIC DNA]</scope>
</reference>
<evidence type="ECO:0000259" key="4">
    <source>
        <dbReference type="Pfam" id="PF01229"/>
    </source>
</evidence>
<gene>
    <name evidence="5" type="ORF">A2960_04770</name>
</gene>
<feature type="domain" description="Glycosyl hydrolases family 39 N-terminal catalytic" evidence="4">
    <location>
        <begin position="81"/>
        <end position="407"/>
    </location>
</feature>
<sequence length="643" mass="72156">MKKNILYLIFALFTLPVVILITQQAQRLISQAAYQPANIIIDTLSVKGPVNNNWAAFSQGGEEPPPMLEVVIPKMRELAPRYIRLDHIYDSYSVVTKADRGFNYDFSQLDKTIDNIISTGALPFLSLSYMPSVFTSTGSIIDVPSDWNYWKDLVRATIEHYSGKNAKNLTNVYYEVWNEPELPQFGSWKLSGEKDYRLLYYHAIQGANEAQNVNHFNIGGPSVGSYYANSWVNEFLSYINQNKLRFDFYSWHRYHKQTNIFSSDAISIRNNLSSFPSYSNIPLILTEWGIESENSEINNSNAAAAFTIAAINKFQNVISLAFNFEVKDGPPPNGGKWGLLTHEKNPLPLSPKPRFKAFTSLSQLKGNLLNVSGEGTYISALASKSEQNISVILANYDLAGKNTENVPITFSGLNSASYQLKYTYPLDNTTGTFELVTTNGVINKSFIMPANSILLLELSRNASLVTFMTGKNKSPHDQAIVLNGADSSLTLRAPEFRLESSGTISFDIKPYWADDDSSFLIFDAPYSTAAGTINKLFLAKQKTQDGNILKFGIASNKEELVTQASIDNWQKDTWHHLETGWNKTGLWLTLDDLPQIKQESIVNVYNGEILTLYPIEAALDNLQITLPDQKKTINRFFDGRVDK</sequence>
<dbReference type="InterPro" id="IPR013320">
    <property type="entry name" value="ConA-like_dom_sf"/>
</dbReference>
<dbReference type="GO" id="GO:0004553">
    <property type="term" value="F:hydrolase activity, hydrolyzing O-glycosyl compounds"/>
    <property type="evidence" value="ECO:0007669"/>
    <property type="project" value="TreeGrafter"/>
</dbReference>
<dbReference type="SUPFAM" id="SSF49899">
    <property type="entry name" value="Concanavalin A-like lectins/glucanases"/>
    <property type="match status" value="1"/>
</dbReference>
<dbReference type="InterPro" id="IPR049166">
    <property type="entry name" value="GH39_cat"/>
</dbReference>
<dbReference type="EMBL" id="MFJR01000012">
    <property type="protein sequence ID" value="OGG26261.1"/>
    <property type="molecule type" value="Genomic_DNA"/>
</dbReference>
<comment type="caution">
    <text evidence="5">The sequence shown here is derived from an EMBL/GenBank/DDBJ whole genome shotgun (WGS) entry which is preliminary data.</text>
</comment>
<dbReference type="Proteomes" id="UP000176609">
    <property type="component" value="Unassembled WGS sequence"/>
</dbReference>
<dbReference type="Pfam" id="PF01229">
    <property type="entry name" value="Glyco_hydro_39"/>
    <property type="match status" value="1"/>
</dbReference>
<organism evidence="5 6">
    <name type="scientific">Candidatus Gottesmanbacteria bacterium RIFCSPLOWO2_01_FULL_39_12b</name>
    <dbReference type="NCBI Taxonomy" id="1798388"/>
    <lineage>
        <taxon>Bacteria</taxon>
        <taxon>Candidatus Gottesmaniibacteriota</taxon>
    </lineage>
</organism>
<dbReference type="InterPro" id="IPR051923">
    <property type="entry name" value="Glycosyl_Hydrolase_39"/>
</dbReference>
<accession>A0A1F6ANJ9</accession>